<sequence length="342" mass="36765">MPLLTCGFLSRAWIIFENLYNNPRNPNKDPLSWERYGNLFEDNVEKGVISLLNDPRTLFPKVDPPKQRQPEPGLDIKLSPEADIGLSSYQGNGRLKGRKALITGGDSGIGAAVAIAYAREGADVAIAYLPEEQADADRVLQAIEETGQKAFSFPGDLRDPEYCRSLVQETVNALGGLDILVNNASRQVWAPGLTDITDENFDQTLQVNLYGSFRVTKAAIPHLKPGSSIIFTSSIQAYQPSETLLDYAMTKAALNNLSKGLASSLIGDGIRVNSVAPGPFWTPLQPSHGQPQEKIEGFGKQAPIGRAGHPVELAGAYVFLASDEASYVVGETLGVTGGTPTP</sequence>
<dbReference type="Gene3D" id="3.40.50.720">
    <property type="entry name" value="NAD(P)-binding Rossmann-like Domain"/>
    <property type="match status" value="1"/>
</dbReference>
<accession>A0A161JNY7</accession>
<comment type="similarity">
    <text evidence="1">Belongs to the short-chain dehydrogenases/reductases (SDR) family.</text>
</comment>
<dbReference type="FunFam" id="3.40.50.720:FF:000097">
    <property type="entry name" value="SDR family oxidoreductase"/>
    <property type="match status" value="1"/>
</dbReference>
<evidence type="ECO:0000313" key="4">
    <source>
        <dbReference type="Proteomes" id="UP000218244"/>
    </source>
</evidence>
<dbReference type="GO" id="GO:0016614">
    <property type="term" value="F:oxidoreductase activity, acting on CH-OH group of donors"/>
    <property type="evidence" value="ECO:0007669"/>
    <property type="project" value="UniProtKB-ARBA"/>
</dbReference>
<dbReference type="InterPro" id="IPR002347">
    <property type="entry name" value="SDR_fam"/>
</dbReference>
<keyword evidence="4" id="KW-1185">Reference proteome</keyword>
<dbReference type="PANTHER" id="PTHR48107">
    <property type="entry name" value="NADPH-DEPENDENT ALDEHYDE REDUCTASE-LIKE PROTEIN, CHLOROPLASTIC-RELATED"/>
    <property type="match status" value="1"/>
</dbReference>
<dbReference type="SUPFAM" id="SSF51735">
    <property type="entry name" value="NAD(P)-binding Rossmann-fold domains"/>
    <property type="match status" value="1"/>
</dbReference>
<dbReference type="PROSITE" id="PS00061">
    <property type="entry name" value="ADH_SHORT"/>
    <property type="match status" value="1"/>
</dbReference>
<dbReference type="KEGG" id="csur:N24_2206"/>
<protein>
    <submittedName>
        <fullName evidence="3">Oxidoreductase</fullName>
    </submittedName>
</protein>
<dbReference type="Proteomes" id="UP000218244">
    <property type="component" value="Chromosome"/>
</dbReference>
<dbReference type="PRINTS" id="PR00081">
    <property type="entry name" value="GDHRDH"/>
</dbReference>
<reference evidence="3 4" key="1">
    <citation type="submission" date="2016-02" db="EMBL/GenBank/DDBJ databases">
        <title>Corynebacterium glutamicum N24 whole genome sequencing project.</title>
        <authorList>
            <person name="Matsutani M."/>
            <person name="Nangtapong N."/>
            <person name="Yakushi T."/>
            <person name="Matsushita K."/>
        </authorList>
    </citation>
    <scope>NUCLEOTIDE SEQUENCE [LARGE SCALE GENOMIC DNA]</scope>
    <source>
        <strain evidence="3 4">N24</strain>
    </source>
</reference>
<evidence type="ECO:0000256" key="1">
    <source>
        <dbReference type="ARBA" id="ARBA00006484"/>
    </source>
</evidence>
<name>A0A161JNY7_9CORY</name>
<organism evidence="3 4">
    <name type="scientific">Corynebacterium suranareeae</name>
    <dbReference type="NCBI Taxonomy" id="2506452"/>
    <lineage>
        <taxon>Bacteria</taxon>
        <taxon>Bacillati</taxon>
        <taxon>Actinomycetota</taxon>
        <taxon>Actinomycetes</taxon>
        <taxon>Mycobacteriales</taxon>
        <taxon>Corynebacteriaceae</taxon>
        <taxon>Corynebacterium</taxon>
    </lineage>
</organism>
<dbReference type="PANTHER" id="PTHR48107:SF16">
    <property type="entry name" value="NADPH-DEPENDENT ALDEHYDE REDUCTASE 1, CHLOROPLASTIC"/>
    <property type="match status" value="1"/>
</dbReference>
<proteinExistence type="inferred from homology"/>
<dbReference type="Pfam" id="PF13561">
    <property type="entry name" value="adh_short_C2"/>
    <property type="match status" value="1"/>
</dbReference>
<dbReference type="AlphaFoldDB" id="A0A161JNY7"/>
<evidence type="ECO:0000313" key="3">
    <source>
        <dbReference type="EMBL" id="BAU96468.1"/>
    </source>
</evidence>
<gene>
    <name evidence="3" type="ORF">N24_2206</name>
</gene>
<dbReference type="InterPro" id="IPR036291">
    <property type="entry name" value="NAD(P)-bd_dom_sf"/>
</dbReference>
<evidence type="ECO:0000256" key="2">
    <source>
        <dbReference type="ARBA" id="ARBA00023002"/>
    </source>
</evidence>
<keyword evidence="2" id="KW-0560">Oxidoreductase</keyword>
<dbReference type="EMBL" id="AP017369">
    <property type="protein sequence ID" value="BAU96468.1"/>
    <property type="molecule type" value="Genomic_DNA"/>
</dbReference>
<dbReference type="InterPro" id="IPR020904">
    <property type="entry name" value="Sc_DH/Rdtase_CS"/>
</dbReference>